<keyword evidence="3" id="KW-1185">Reference proteome</keyword>
<dbReference type="EMBL" id="UYRR01033811">
    <property type="protein sequence ID" value="VDK59660.1"/>
    <property type="molecule type" value="Genomic_DNA"/>
</dbReference>
<accession>A0A0M3K9W4</accession>
<dbReference type="Proteomes" id="UP000267096">
    <property type="component" value="Unassembled WGS sequence"/>
</dbReference>
<protein>
    <submittedName>
        <fullName evidence="4">BACK domain-containing protein</fullName>
    </submittedName>
</protein>
<gene>
    <name evidence="2" type="ORF">ASIM_LOCUS17162</name>
</gene>
<sequence>MKIAKVKKRRNKSPSRDYQCDLNDFLNYVDGVILEGVLNESSMNADIDVELGICHAVNYWIQKCPTHFDASCKPLVEHIRRLALKDQLPSTSLPDFSTMYLISSIRCFWIAIFLRFFYCFYFATLLLLF</sequence>
<reference evidence="4" key="1">
    <citation type="submission" date="2017-02" db="UniProtKB">
        <authorList>
            <consortium name="WormBaseParasite"/>
        </authorList>
    </citation>
    <scope>IDENTIFICATION</scope>
</reference>
<dbReference type="Gene3D" id="1.20.870.10">
    <property type="entry name" value="Son of sevenless (SoS) protein Chain: S domain 1"/>
    <property type="match status" value="1"/>
</dbReference>
<name>A0A0M3K9W4_ANISI</name>
<feature type="transmembrane region" description="Helical" evidence="1">
    <location>
        <begin position="107"/>
        <end position="128"/>
    </location>
</feature>
<keyword evidence="1" id="KW-0812">Transmembrane</keyword>
<reference evidence="2 3" key="2">
    <citation type="submission" date="2018-11" db="EMBL/GenBank/DDBJ databases">
        <authorList>
            <consortium name="Pathogen Informatics"/>
        </authorList>
    </citation>
    <scope>NUCLEOTIDE SEQUENCE [LARGE SCALE GENOMIC DNA]</scope>
</reference>
<proteinExistence type="predicted"/>
<organism evidence="4">
    <name type="scientific">Anisakis simplex</name>
    <name type="common">Herring worm</name>
    <dbReference type="NCBI Taxonomy" id="6269"/>
    <lineage>
        <taxon>Eukaryota</taxon>
        <taxon>Metazoa</taxon>
        <taxon>Ecdysozoa</taxon>
        <taxon>Nematoda</taxon>
        <taxon>Chromadorea</taxon>
        <taxon>Rhabditida</taxon>
        <taxon>Spirurina</taxon>
        <taxon>Ascaridomorpha</taxon>
        <taxon>Ascaridoidea</taxon>
        <taxon>Anisakidae</taxon>
        <taxon>Anisakis</taxon>
        <taxon>Anisakis simplex complex</taxon>
    </lineage>
</organism>
<evidence type="ECO:0000256" key="1">
    <source>
        <dbReference type="SAM" id="Phobius"/>
    </source>
</evidence>
<dbReference type="WBParaSite" id="ASIM_0001775901-mRNA-1">
    <property type="protein sequence ID" value="ASIM_0001775901-mRNA-1"/>
    <property type="gene ID" value="ASIM_0001775901"/>
</dbReference>
<evidence type="ECO:0000313" key="3">
    <source>
        <dbReference type="Proteomes" id="UP000267096"/>
    </source>
</evidence>
<keyword evidence="1" id="KW-1133">Transmembrane helix</keyword>
<evidence type="ECO:0000313" key="2">
    <source>
        <dbReference type="EMBL" id="VDK59660.1"/>
    </source>
</evidence>
<keyword evidence="1" id="KW-0472">Membrane</keyword>
<evidence type="ECO:0000313" key="4">
    <source>
        <dbReference type="WBParaSite" id="ASIM_0001775901-mRNA-1"/>
    </source>
</evidence>
<dbReference type="AlphaFoldDB" id="A0A0M3K9W4"/>